<dbReference type="RefSeq" id="WP_066887154.1">
    <property type="nucleotide sequence ID" value="NZ_LODL01000040.1"/>
</dbReference>
<dbReference type="Gene3D" id="1.20.120.160">
    <property type="entry name" value="HPT domain"/>
    <property type="match status" value="1"/>
</dbReference>
<dbReference type="Proteomes" id="UP000070186">
    <property type="component" value="Unassembled WGS sequence"/>
</dbReference>
<feature type="domain" description="HPt" evidence="3">
    <location>
        <begin position="22"/>
        <end position="120"/>
    </location>
</feature>
<evidence type="ECO:0000256" key="2">
    <source>
        <dbReference type="PROSITE-ProRule" id="PRU00110"/>
    </source>
</evidence>
<dbReference type="GO" id="GO:0004672">
    <property type="term" value="F:protein kinase activity"/>
    <property type="evidence" value="ECO:0007669"/>
    <property type="project" value="UniProtKB-ARBA"/>
</dbReference>
<evidence type="ECO:0000313" key="5">
    <source>
        <dbReference type="Proteomes" id="UP000070186"/>
    </source>
</evidence>
<dbReference type="EMBL" id="LODL01000040">
    <property type="protein sequence ID" value="KXB29015.1"/>
    <property type="molecule type" value="Genomic_DNA"/>
</dbReference>
<proteinExistence type="predicted"/>
<gene>
    <name evidence="4" type="ORF">AT959_19535</name>
</gene>
<dbReference type="AlphaFoldDB" id="A0A133XDK3"/>
<keyword evidence="5" id="KW-1185">Reference proteome</keyword>
<protein>
    <recommendedName>
        <fullName evidence="3">HPt domain-containing protein</fullName>
    </recommendedName>
</protein>
<comment type="caution">
    <text evidence="4">The sequence shown here is derived from an EMBL/GenBank/DDBJ whole genome shotgun (WGS) entry which is preliminary data.</text>
</comment>
<evidence type="ECO:0000313" key="4">
    <source>
        <dbReference type="EMBL" id="KXB29015.1"/>
    </source>
</evidence>
<dbReference type="Pfam" id="PF01627">
    <property type="entry name" value="Hpt"/>
    <property type="match status" value="1"/>
</dbReference>
<dbReference type="STRING" id="281362.AT959_19535"/>
<reference evidence="4 5" key="1">
    <citation type="submission" date="2015-12" db="EMBL/GenBank/DDBJ databases">
        <title>Nitrous oxide reduction kinetics distinguish bacteria harboring typical versus atypical NosZ.</title>
        <authorList>
            <person name="Yoon S."/>
            <person name="Nissen S."/>
            <person name="Park D."/>
            <person name="Sanford R.A."/>
            <person name="Loeffler F.E."/>
        </authorList>
    </citation>
    <scope>NUCLEOTIDE SEQUENCE [LARGE SCALE GENOMIC DNA]</scope>
    <source>
        <strain evidence="4 5">ATCC BAA-841</strain>
    </source>
</reference>
<dbReference type="PROSITE" id="PS50894">
    <property type="entry name" value="HPT"/>
    <property type="match status" value="1"/>
</dbReference>
<dbReference type="SMART" id="SM00073">
    <property type="entry name" value="HPT"/>
    <property type="match status" value="1"/>
</dbReference>
<keyword evidence="2" id="KW-0597">Phosphoprotein</keyword>
<evidence type="ECO:0000256" key="1">
    <source>
        <dbReference type="ARBA" id="ARBA00023012"/>
    </source>
</evidence>
<evidence type="ECO:0000259" key="3">
    <source>
        <dbReference type="PROSITE" id="PS50894"/>
    </source>
</evidence>
<keyword evidence="1" id="KW-0902">Two-component regulatory system</keyword>
<organism evidence="4 5">
    <name type="scientific">Dechloromonas denitrificans</name>
    <dbReference type="NCBI Taxonomy" id="281362"/>
    <lineage>
        <taxon>Bacteria</taxon>
        <taxon>Pseudomonadati</taxon>
        <taxon>Pseudomonadota</taxon>
        <taxon>Betaproteobacteria</taxon>
        <taxon>Rhodocyclales</taxon>
        <taxon>Azonexaceae</taxon>
        <taxon>Dechloromonas</taxon>
    </lineage>
</organism>
<dbReference type="InterPro" id="IPR008207">
    <property type="entry name" value="Sig_transdc_His_kin_Hpt_dom"/>
</dbReference>
<dbReference type="GO" id="GO:0000160">
    <property type="term" value="P:phosphorelay signal transduction system"/>
    <property type="evidence" value="ECO:0007669"/>
    <property type="project" value="UniProtKB-KW"/>
</dbReference>
<sequence length="131" mass="13477">MSNENAAVVLDTALGLHSMNGNVRLYCRLLKVYRDESAISLPALHSALAEGDAESIEHLAHRLKGGSGTLGLPTVQQAAQALELAAKQGAAAGQLTALLLSLESIQQQGIEAIAEYLALADTSTPEGGSAS</sequence>
<dbReference type="InterPro" id="IPR036641">
    <property type="entry name" value="HPT_dom_sf"/>
</dbReference>
<dbReference type="SUPFAM" id="SSF47226">
    <property type="entry name" value="Histidine-containing phosphotransfer domain, HPT domain"/>
    <property type="match status" value="1"/>
</dbReference>
<name>A0A133XDK3_9RHOO</name>
<accession>A0A133XDK3</accession>
<feature type="modified residue" description="Phosphohistidine" evidence="2">
    <location>
        <position position="61"/>
    </location>
</feature>